<protein>
    <submittedName>
        <fullName evidence="1">NAD-dependent epimerase/dehydratase family protein</fullName>
    </submittedName>
</protein>
<organism evidence="1 2">
    <name type="scientific">Massilia orientalis</name>
    <dbReference type="NCBI Taxonomy" id="3050128"/>
    <lineage>
        <taxon>Bacteria</taxon>
        <taxon>Pseudomonadati</taxon>
        <taxon>Pseudomonadota</taxon>
        <taxon>Betaproteobacteria</taxon>
        <taxon>Burkholderiales</taxon>
        <taxon>Oxalobacteraceae</taxon>
        <taxon>Telluria group</taxon>
        <taxon>Massilia</taxon>
    </lineage>
</organism>
<accession>A0ACC7MJT4</accession>
<dbReference type="Proteomes" id="UP001168096">
    <property type="component" value="Unassembled WGS sequence"/>
</dbReference>
<dbReference type="EMBL" id="JASNRB020000026">
    <property type="protein sequence ID" value="MFJ1471718.1"/>
    <property type="molecule type" value="Genomic_DNA"/>
</dbReference>
<evidence type="ECO:0000313" key="1">
    <source>
        <dbReference type="EMBL" id="MFJ1471718.1"/>
    </source>
</evidence>
<name>A0ACC7MJT4_9BURK</name>
<comment type="caution">
    <text evidence="1">The sequence shown here is derived from an EMBL/GenBank/DDBJ whole genome shotgun (WGS) entry which is preliminary data.</text>
</comment>
<proteinExistence type="predicted"/>
<gene>
    <name evidence="1" type="ORF">QPK29_028700</name>
</gene>
<evidence type="ECO:0000313" key="2">
    <source>
        <dbReference type="Proteomes" id="UP001168096"/>
    </source>
</evidence>
<reference evidence="1" key="1">
    <citation type="submission" date="2024-11" db="EMBL/GenBank/DDBJ databases">
        <title>Description of Massilia orientalis sp. nov., isolated from rhizosphere soil of Ageratina adenophora.</title>
        <authorList>
            <person name="Wang Y."/>
        </authorList>
    </citation>
    <scope>NUCLEOTIDE SEQUENCE</scope>
    <source>
        <strain evidence="1">YIM B02787</strain>
    </source>
</reference>
<keyword evidence="2" id="KW-1185">Reference proteome</keyword>
<sequence length="470" mass="53316">MPKQIFLTGASGNMGNAALEHLLLSHQDIKVRILVLPSELRHRRIRRWQDDARVEVLAGDLRNYEDVLAGVTGVRYVLHVGGMVSPACDRFPELTRQVNVGGAANIVRAIQEQPDPDAVRLVYIGTVAQTGSRNAPIHWGRTGDPIKISKYDHYAVTKTQAEAIVAESGLRYWVSLRQSGMAHPDMWKIFDPIMFHNPINGVFEWSTVKDSGRLMAAVCGDDVPERFWRSFYNIGGGPSCRVNNHEFMRVTFEALSGDYRKVLAPHWIATKNFHGQWYADSDALEQLVPYRSQSLADFMHEYRAAIPWYVKATARFLPRAIRKRIAGLAHAEGGSMAWIENNDTEHIDAFFGSRADWERLPRSWDRFELASAPTTPTLLDHGYDEQLAPDRWDGAALRQAAAYRGGACLSDASVGPYRPVRWRCARRHEFDMSPNLFLRGGHWCPQCMVDPSTYDEVARHSPYFRQVWPD</sequence>